<comment type="caution">
    <text evidence="2">The sequence shown here is derived from an EMBL/GenBank/DDBJ whole genome shotgun (WGS) entry which is preliminary data.</text>
</comment>
<evidence type="ECO:0000313" key="3">
    <source>
        <dbReference type="Proteomes" id="UP000034302"/>
    </source>
</evidence>
<organism evidence="2 3">
    <name type="scientific">candidate division WS6 bacterium GW2011_GWC1_33_20</name>
    <dbReference type="NCBI Taxonomy" id="1619089"/>
    <lineage>
        <taxon>Bacteria</taxon>
        <taxon>Candidatus Dojkabacteria</taxon>
    </lineage>
</organism>
<reference evidence="2 3" key="1">
    <citation type="journal article" date="2015" name="Nature">
        <title>rRNA introns, odd ribosomes, and small enigmatic genomes across a large radiation of phyla.</title>
        <authorList>
            <person name="Brown C.T."/>
            <person name="Hug L.A."/>
            <person name="Thomas B.C."/>
            <person name="Sharon I."/>
            <person name="Castelle C.J."/>
            <person name="Singh A."/>
            <person name="Wilkins M.J."/>
            <person name="Williams K.H."/>
            <person name="Banfield J.F."/>
        </authorList>
    </citation>
    <scope>NUCLEOTIDE SEQUENCE [LARGE SCALE GENOMIC DNA]</scope>
</reference>
<dbReference type="Proteomes" id="UP000034302">
    <property type="component" value="Unassembled WGS sequence"/>
</dbReference>
<evidence type="ECO:0000259" key="1">
    <source>
        <dbReference type="Pfam" id="PF02223"/>
    </source>
</evidence>
<dbReference type="EMBL" id="LBOV01000023">
    <property type="protein sequence ID" value="KKP42939.1"/>
    <property type="molecule type" value="Genomic_DNA"/>
</dbReference>
<name>A0A0F9ZG87_9BACT</name>
<dbReference type="SUPFAM" id="SSF52540">
    <property type="entry name" value="P-loop containing nucleoside triphosphate hydrolases"/>
    <property type="match status" value="1"/>
</dbReference>
<gene>
    <name evidence="2" type="ORF">UR34_C0023G0005</name>
</gene>
<protein>
    <recommendedName>
        <fullName evidence="1">Thymidylate kinase-like domain-containing protein</fullName>
    </recommendedName>
</protein>
<dbReference type="InterPro" id="IPR027417">
    <property type="entry name" value="P-loop_NTPase"/>
</dbReference>
<dbReference type="Pfam" id="PF02223">
    <property type="entry name" value="Thymidylate_kin"/>
    <property type="match status" value="1"/>
</dbReference>
<dbReference type="InterPro" id="IPR039430">
    <property type="entry name" value="Thymidylate_kin-like_dom"/>
</dbReference>
<dbReference type="AlphaFoldDB" id="A0A0F9ZG87"/>
<dbReference type="Gene3D" id="3.40.50.300">
    <property type="entry name" value="P-loop containing nucleotide triphosphate hydrolases"/>
    <property type="match status" value="1"/>
</dbReference>
<proteinExistence type="predicted"/>
<evidence type="ECO:0000313" key="2">
    <source>
        <dbReference type="EMBL" id="KKP42939.1"/>
    </source>
</evidence>
<feature type="domain" description="Thymidylate kinase-like" evidence="1">
    <location>
        <begin position="12"/>
        <end position="111"/>
    </location>
</feature>
<sequence length="337" mass="38494">MEGGLKYNSIDIEGPDQVGKGDAVNNIACELSKNGIETTVISFPYYATPIGNIIKCVLKEGIPEEVEMEKDSEVEVKMALFALNRLEILNCIEAQPKSDIYLFDRGPFSNALTISYSLRSGLKEEDLDGLVAKAMCFDSHFRNVLNIDNCVIHLQTKNTEWVQSRKEGDLYERKDVQELSEYIYSKFEEYVGEGWGNITTRDSNEWKPREEIRENCINFAKSRIKILNKGGLNVSKAPNYLSIDTIQHTLYFESHLSEKLKEEWVDALKKNDKIGVYNGAKKISEALVGTTQRIKWYNDITKVQVSKLLTEIPDLTYLIEYYCGESFLIKFLDSVNE</sequence>
<accession>A0A0F9ZG87</accession>